<proteinExistence type="predicted"/>
<name>A0A1H9T822_9BACI</name>
<protein>
    <submittedName>
        <fullName evidence="2">YvrJ protein family protein</fullName>
    </submittedName>
</protein>
<sequence length="74" mass="8496">MMEIWLSAAGEYGFPIVITFYLLYRIEKKLDNVNQSVLQLQQVCPVRSGKKKSQVKGKPLNSRQTLDTLVEEHS</sequence>
<dbReference type="Pfam" id="PF12841">
    <property type="entry name" value="YvrJ"/>
    <property type="match status" value="1"/>
</dbReference>
<dbReference type="Proteomes" id="UP000198571">
    <property type="component" value="Unassembled WGS sequence"/>
</dbReference>
<keyword evidence="1" id="KW-1133">Transmembrane helix</keyword>
<accession>A0A1H9T822</accession>
<keyword evidence="1" id="KW-0812">Transmembrane</keyword>
<dbReference type="InterPro" id="IPR024419">
    <property type="entry name" value="YvrJ"/>
</dbReference>
<dbReference type="AlphaFoldDB" id="A0A1H9T822"/>
<organism evidence="2 3">
    <name type="scientific">Salipaludibacillus aurantiacus</name>
    <dbReference type="NCBI Taxonomy" id="1601833"/>
    <lineage>
        <taxon>Bacteria</taxon>
        <taxon>Bacillati</taxon>
        <taxon>Bacillota</taxon>
        <taxon>Bacilli</taxon>
        <taxon>Bacillales</taxon>
        <taxon>Bacillaceae</taxon>
    </lineage>
</organism>
<dbReference type="EMBL" id="FOGT01000005">
    <property type="protein sequence ID" value="SER93420.1"/>
    <property type="molecule type" value="Genomic_DNA"/>
</dbReference>
<evidence type="ECO:0000256" key="1">
    <source>
        <dbReference type="SAM" id="Phobius"/>
    </source>
</evidence>
<keyword evidence="1" id="KW-0472">Membrane</keyword>
<reference evidence="3" key="1">
    <citation type="submission" date="2016-10" db="EMBL/GenBank/DDBJ databases">
        <authorList>
            <person name="Varghese N."/>
            <person name="Submissions S."/>
        </authorList>
    </citation>
    <scope>NUCLEOTIDE SEQUENCE [LARGE SCALE GENOMIC DNA]</scope>
    <source>
        <strain evidence="3">S9</strain>
    </source>
</reference>
<keyword evidence="3" id="KW-1185">Reference proteome</keyword>
<dbReference type="STRING" id="1601833.SAMN05518684_105175"/>
<gene>
    <name evidence="2" type="ORF">SAMN05518684_105175</name>
</gene>
<feature type="transmembrane region" description="Helical" evidence="1">
    <location>
        <begin position="6"/>
        <end position="24"/>
    </location>
</feature>
<evidence type="ECO:0000313" key="3">
    <source>
        <dbReference type="Proteomes" id="UP000198571"/>
    </source>
</evidence>
<evidence type="ECO:0000313" key="2">
    <source>
        <dbReference type="EMBL" id="SER93420.1"/>
    </source>
</evidence>